<proteinExistence type="predicted"/>
<feature type="compositionally biased region" description="Basic and acidic residues" evidence="2">
    <location>
        <begin position="74"/>
        <end position="99"/>
    </location>
</feature>
<name>A0A9D1TRP3_9FIRM</name>
<evidence type="ECO:0000259" key="3">
    <source>
        <dbReference type="PROSITE" id="PS50076"/>
    </source>
</evidence>
<dbReference type="AlphaFoldDB" id="A0A9D1TRP3"/>
<accession>A0A9D1TRP3</accession>
<gene>
    <name evidence="4" type="ORF">H9892_06580</name>
</gene>
<keyword evidence="1" id="KW-0235">DNA replication</keyword>
<sequence>MKNYYEILGVSPGSADEDIKAAYRALARKCHPDLGGDPSRFDEINEAYRFLSDKVRRMALDASLHVRSVPRTVVHKEEPGREEPPAPPREEHAQTERRVPPAASGYTELLERQITEYEKLLLALSRCRVEPETPELMPTSIALAVGRNRSERDRARRR</sequence>
<dbReference type="PRINTS" id="PR00625">
    <property type="entry name" value="JDOMAIN"/>
</dbReference>
<comment type="caution">
    <text evidence="4">The sequence shown here is derived from an EMBL/GenBank/DDBJ whole genome shotgun (WGS) entry which is preliminary data.</text>
</comment>
<dbReference type="PANTHER" id="PTHR44825:SF1">
    <property type="entry name" value="DNAJ HOMOLOG SUBFAMILY C MEMBER 4"/>
    <property type="match status" value="1"/>
</dbReference>
<feature type="domain" description="J" evidence="3">
    <location>
        <begin position="3"/>
        <end position="64"/>
    </location>
</feature>
<organism evidence="4 5">
    <name type="scientific">Candidatus Protoclostridium stercorigallinarum</name>
    <dbReference type="NCBI Taxonomy" id="2838741"/>
    <lineage>
        <taxon>Bacteria</taxon>
        <taxon>Bacillati</taxon>
        <taxon>Bacillota</taxon>
        <taxon>Clostridia</taxon>
        <taxon>Candidatus Protoclostridium</taxon>
    </lineage>
</organism>
<feature type="compositionally biased region" description="Basic and acidic residues" evidence="2">
    <location>
        <begin position="148"/>
        <end position="158"/>
    </location>
</feature>
<dbReference type="SUPFAM" id="SSF46565">
    <property type="entry name" value="Chaperone J-domain"/>
    <property type="match status" value="1"/>
</dbReference>
<evidence type="ECO:0000313" key="5">
    <source>
        <dbReference type="Proteomes" id="UP000823990"/>
    </source>
</evidence>
<dbReference type="CDD" id="cd06257">
    <property type="entry name" value="DnaJ"/>
    <property type="match status" value="1"/>
</dbReference>
<dbReference type="InterPro" id="IPR036869">
    <property type="entry name" value="J_dom_sf"/>
</dbReference>
<dbReference type="InterPro" id="IPR052763">
    <property type="entry name" value="DnaJ_C4"/>
</dbReference>
<dbReference type="SMART" id="SM00271">
    <property type="entry name" value="DnaJ"/>
    <property type="match status" value="1"/>
</dbReference>
<feature type="region of interest" description="Disordered" evidence="2">
    <location>
        <begin position="71"/>
        <end position="107"/>
    </location>
</feature>
<feature type="region of interest" description="Disordered" evidence="2">
    <location>
        <begin position="139"/>
        <end position="158"/>
    </location>
</feature>
<dbReference type="PANTHER" id="PTHR44825">
    <property type="match status" value="1"/>
</dbReference>
<protein>
    <submittedName>
        <fullName evidence="4">J domain-containing protein</fullName>
    </submittedName>
</protein>
<dbReference type="Gene3D" id="1.10.287.110">
    <property type="entry name" value="DnaJ domain"/>
    <property type="match status" value="1"/>
</dbReference>
<dbReference type="EMBL" id="DXHS01000108">
    <property type="protein sequence ID" value="HIW02988.1"/>
    <property type="molecule type" value="Genomic_DNA"/>
</dbReference>
<reference evidence="4" key="1">
    <citation type="journal article" date="2021" name="PeerJ">
        <title>Extensive microbial diversity within the chicken gut microbiome revealed by metagenomics and culture.</title>
        <authorList>
            <person name="Gilroy R."/>
            <person name="Ravi A."/>
            <person name="Getino M."/>
            <person name="Pursley I."/>
            <person name="Horton D.L."/>
            <person name="Alikhan N.F."/>
            <person name="Baker D."/>
            <person name="Gharbi K."/>
            <person name="Hall N."/>
            <person name="Watson M."/>
            <person name="Adriaenssens E.M."/>
            <person name="Foster-Nyarko E."/>
            <person name="Jarju S."/>
            <person name="Secka A."/>
            <person name="Antonio M."/>
            <person name="Oren A."/>
            <person name="Chaudhuri R.R."/>
            <person name="La Ragione R."/>
            <person name="Hildebrand F."/>
            <person name="Pallen M.J."/>
        </authorList>
    </citation>
    <scope>NUCLEOTIDE SEQUENCE</scope>
    <source>
        <strain evidence="4">12435</strain>
    </source>
</reference>
<dbReference type="GO" id="GO:0006260">
    <property type="term" value="P:DNA replication"/>
    <property type="evidence" value="ECO:0007669"/>
    <property type="project" value="UniProtKB-KW"/>
</dbReference>
<dbReference type="Pfam" id="PF00226">
    <property type="entry name" value="DnaJ"/>
    <property type="match status" value="1"/>
</dbReference>
<reference evidence="4" key="2">
    <citation type="submission" date="2021-04" db="EMBL/GenBank/DDBJ databases">
        <authorList>
            <person name="Gilroy R."/>
        </authorList>
    </citation>
    <scope>NUCLEOTIDE SEQUENCE</scope>
    <source>
        <strain evidence="4">12435</strain>
    </source>
</reference>
<dbReference type="InterPro" id="IPR001623">
    <property type="entry name" value="DnaJ_domain"/>
</dbReference>
<evidence type="ECO:0000256" key="2">
    <source>
        <dbReference type="SAM" id="MobiDB-lite"/>
    </source>
</evidence>
<evidence type="ECO:0000256" key="1">
    <source>
        <dbReference type="ARBA" id="ARBA00022705"/>
    </source>
</evidence>
<dbReference type="Proteomes" id="UP000823990">
    <property type="component" value="Unassembled WGS sequence"/>
</dbReference>
<evidence type="ECO:0000313" key="4">
    <source>
        <dbReference type="EMBL" id="HIW02988.1"/>
    </source>
</evidence>
<dbReference type="PROSITE" id="PS50076">
    <property type="entry name" value="DNAJ_2"/>
    <property type="match status" value="1"/>
</dbReference>